<keyword evidence="3" id="KW-1185">Reference proteome</keyword>
<dbReference type="AlphaFoldDB" id="A0A7D4A2D9"/>
<evidence type="ECO:0000313" key="2">
    <source>
        <dbReference type="EMBL" id="QKG26786.1"/>
    </source>
</evidence>
<feature type="transmembrane region" description="Helical" evidence="1">
    <location>
        <begin position="41"/>
        <end position="61"/>
    </location>
</feature>
<proteinExistence type="predicted"/>
<keyword evidence="1" id="KW-1133">Transmembrane helix</keyword>
<protein>
    <recommendedName>
        <fullName evidence="4">DUF421 domain-containing protein</fullName>
    </recommendedName>
</protein>
<evidence type="ECO:0008006" key="4">
    <source>
        <dbReference type="Google" id="ProtNLM"/>
    </source>
</evidence>
<evidence type="ECO:0000313" key="3">
    <source>
        <dbReference type="Proteomes" id="UP000501240"/>
    </source>
</evidence>
<organism evidence="2 3">
    <name type="scientific">Actinomadura verrucosospora</name>
    <dbReference type="NCBI Taxonomy" id="46165"/>
    <lineage>
        <taxon>Bacteria</taxon>
        <taxon>Bacillati</taxon>
        <taxon>Actinomycetota</taxon>
        <taxon>Actinomycetes</taxon>
        <taxon>Streptosporangiales</taxon>
        <taxon>Thermomonosporaceae</taxon>
        <taxon>Actinomadura</taxon>
    </lineage>
</organism>
<reference evidence="2 3" key="1">
    <citation type="submission" date="2020-05" db="EMBL/GenBank/DDBJ databases">
        <title>Actinomadura verrucosospora NRRL-B18236 (PFL_A860) Genome sequencing and assembly.</title>
        <authorList>
            <person name="Samborskyy M."/>
        </authorList>
    </citation>
    <scope>NUCLEOTIDE SEQUENCE [LARGE SCALE GENOMIC DNA]</scope>
    <source>
        <strain evidence="2 3">NRRL:B18236</strain>
    </source>
</reference>
<sequence length="189" mass="20384">MWHDLFGMGVPVADKVIRSVAVFLLIVVLLRIAGKRELAQLNGFDFVVMLLLSNVVQNAVIGPDDSLTGGVLGAVVLLALNAALVRAALFLPWLSGLVHGRASTLAADGAYRRRTLRRLGLRPGDVDEAIQEQGGDDVSDTRLVTLEPGGAVVVRLREEEQSATAADVADLRARLDRIERHLERLAGQH</sequence>
<dbReference type="Proteomes" id="UP000501240">
    <property type="component" value="Chromosome"/>
</dbReference>
<name>A0A7D4A2D9_ACTVE</name>
<accession>A0A7D4A2D9</accession>
<keyword evidence="1" id="KW-0472">Membrane</keyword>
<dbReference type="InterPro" id="IPR023090">
    <property type="entry name" value="UPF0702_alpha/beta_dom_sf"/>
</dbReference>
<dbReference type="EMBL" id="CP053892">
    <property type="protein sequence ID" value="QKG26786.1"/>
    <property type="molecule type" value="Genomic_DNA"/>
</dbReference>
<dbReference type="GO" id="GO:0005886">
    <property type="term" value="C:plasma membrane"/>
    <property type="evidence" value="ECO:0007669"/>
    <property type="project" value="UniProtKB-SubCell"/>
</dbReference>
<dbReference type="PANTHER" id="PTHR34582:SF6">
    <property type="entry name" value="UPF0702 TRANSMEMBRANE PROTEIN YCAP"/>
    <property type="match status" value="1"/>
</dbReference>
<dbReference type="PANTHER" id="PTHR34582">
    <property type="entry name" value="UPF0702 TRANSMEMBRANE PROTEIN YCAP"/>
    <property type="match status" value="1"/>
</dbReference>
<feature type="transmembrane region" description="Helical" evidence="1">
    <location>
        <begin position="67"/>
        <end position="91"/>
    </location>
</feature>
<dbReference type="Gene3D" id="3.30.240.20">
    <property type="entry name" value="bsu07140 like domains"/>
    <property type="match status" value="1"/>
</dbReference>
<evidence type="ECO:0000256" key="1">
    <source>
        <dbReference type="SAM" id="Phobius"/>
    </source>
</evidence>
<gene>
    <name evidence="2" type="ORF">ACTIVE_8439</name>
</gene>
<dbReference type="RefSeq" id="WP_173100174.1">
    <property type="nucleotide sequence ID" value="NZ_CP053892.1"/>
</dbReference>
<feature type="transmembrane region" description="Helical" evidence="1">
    <location>
        <begin position="16"/>
        <end position="34"/>
    </location>
</feature>
<keyword evidence="1" id="KW-0812">Transmembrane</keyword>